<keyword evidence="2" id="KW-0808">Transferase</keyword>
<keyword evidence="4 9" id="KW-0418">Kinase</keyword>
<dbReference type="PROSITE" id="PS00108">
    <property type="entry name" value="PROTEIN_KINASE_ST"/>
    <property type="match status" value="1"/>
</dbReference>
<keyword evidence="3 6" id="KW-0547">Nucleotide-binding</keyword>
<dbReference type="SMART" id="SM00220">
    <property type="entry name" value="S_TKc"/>
    <property type="match status" value="1"/>
</dbReference>
<reference evidence="9" key="1">
    <citation type="journal article" date="2019" name="MBio">
        <title>Virus Genomes from Deep Sea Sediments Expand the Ocean Megavirome and Support Independent Origins of Viral Gigantism.</title>
        <authorList>
            <person name="Backstrom D."/>
            <person name="Yutin N."/>
            <person name="Jorgensen S.L."/>
            <person name="Dharamshi J."/>
            <person name="Homa F."/>
            <person name="Zaremba-Niedwiedzka K."/>
            <person name="Spang A."/>
            <person name="Wolf Y.I."/>
            <person name="Koonin E.V."/>
            <person name="Ettema T.J."/>
        </authorList>
    </citation>
    <scope>NUCLEOTIDE SEQUENCE</scope>
</reference>
<sequence length="341" mass="38774">MNIETILKFKNDLDSYKFSDLHSIGTLYDFPDLSDLDLKWLIAIKHSRDNMFATMDKPEISKEEFLKNFKIGDLLGEGQGAHIYSVTNVKTNEQLAVKICKKSPSARRQCERELYYGTTLNHPNIINVKEFYNVKDMGIAIIMEKCVGGDLYIKTDELTKILTEEETAKILKPLIMALGYLADQNVIHRDLKPENIFFCGPNGDIPKLADFGLAIDYDPTNKPIGHTGSLAYMPPEMSISYPKKYDPSIDLRALGVIMYELLTSVYPYDPENVLSDPELMKAIEYNNRRGDAKQEYKNLSAEAKDLIDSLLGKNNIIITSAERPTANDVLNHQWFKNLETM</sequence>
<feature type="binding site" evidence="6">
    <location>
        <position position="98"/>
    </location>
    <ligand>
        <name>ATP</name>
        <dbReference type="ChEBI" id="CHEBI:30616"/>
    </ligand>
</feature>
<feature type="domain" description="Protein kinase" evidence="8">
    <location>
        <begin position="69"/>
        <end position="335"/>
    </location>
</feature>
<dbReference type="Gene3D" id="1.10.510.10">
    <property type="entry name" value="Transferase(Phosphotransferase) domain 1"/>
    <property type="match status" value="1"/>
</dbReference>
<evidence type="ECO:0000256" key="2">
    <source>
        <dbReference type="ARBA" id="ARBA00022679"/>
    </source>
</evidence>
<keyword evidence="7" id="KW-0175">Coiled coil</keyword>
<dbReference type="EMBL" id="MK500353">
    <property type="protein sequence ID" value="QBK87467.1"/>
    <property type="molecule type" value="Genomic_DNA"/>
</dbReference>
<evidence type="ECO:0000259" key="8">
    <source>
        <dbReference type="PROSITE" id="PS50011"/>
    </source>
</evidence>
<feature type="coiled-coil region" evidence="7">
    <location>
        <begin position="282"/>
        <end position="309"/>
    </location>
</feature>
<keyword evidence="5 6" id="KW-0067">ATP-binding</keyword>
<evidence type="ECO:0000256" key="5">
    <source>
        <dbReference type="ARBA" id="ARBA00022840"/>
    </source>
</evidence>
<evidence type="ECO:0000256" key="7">
    <source>
        <dbReference type="SAM" id="Coils"/>
    </source>
</evidence>
<evidence type="ECO:0000256" key="6">
    <source>
        <dbReference type="PROSITE-ProRule" id="PRU10141"/>
    </source>
</evidence>
<dbReference type="InterPro" id="IPR011009">
    <property type="entry name" value="Kinase-like_dom_sf"/>
</dbReference>
<dbReference type="PANTHER" id="PTHR24350">
    <property type="entry name" value="SERINE/THREONINE-PROTEIN KINASE IAL-RELATED"/>
    <property type="match status" value="1"/>
</dbReference>
<accession>A0A481YX59</accession>
<protein>
    <submittedName>
        <fullName evidence="9">Putative serine/threonine protein kinase</fullName>
    </submittedName>
</protein>
<name>A0A481YX59_9VIRU</name>
<proteinExistence type="predicted"/>
<evidence type="ECO:0000313" key="9">
    <source>
        <dbReference type="EMBL" id="QBK87467.1"/>
    </source>
</evidence>
<dbReference type="SUPFAM" id="SSF56112">
    <property type="entry name" value="Protein kinase-like (PK-like)"/>
    <property type="match status" value="1"/>
</dbReference>
<dbReference type="InterPro" id="IPR017441">
    <property type="entry name" value="Protein_kinase_ATP_BS"/>
</dbReference>
<dbReference type="Pfam" id="PF00069">
    <property type="entry name" value="Pkinase"/>
    <property type="match status" value="1"/>
</dbReference>
<dbReference type="GO" id="GO:0004674">
    <property type="term" value="F:protein serine/threonine kinase activity"/>
    <property type="evidence" value="ECO:0007669"/>
    <property type="project" value="UniProtKB-KW"/>
</dbReference>
<dbReference type="InterPro" id="IPR030616">
    <property type="entry name" value="Aur-like"/>
</dbReference>
<gene>
    <name evidence="9" type="ORF">LCMAC201_03770</name>
</gene>
<dbReference type="PROSITE" id="PS00107">
    <property type="entry name" value="PROTEIN_KINASE_ATP"/>
    <property type="match status" value="1"/>
</dbReference>
<dbReference type="InterPro" id="IPR008271">
    <property type="entry name" value="Ser/Thr_kinase_AS"/>
</dbReference>
<dbReference type="InterPro" id="IPR000719">
    <property type="entry name" value="Prot_kinase_dom"/>
</dbReference>
<dbReference type="GO" id="GO:0005524">
    <property type="term" value="F:ATP binding"/>
    <property type="evidence" value="ECO:0007669"/>
    <property type="project" value="UniProtKB-UniRule"/>
</dbReference>
<dbReference type="PROSITE" id="PS50011">
    <property type="entry name" value="PROTEIN_KINASE_DOM"/>
    <property type="match status" value="1"/>
</dbReference>
<organism evidence="9">
    <name type="scientific">Marseillevirus LCMAC201</name>
    <dbReference type="NCBI Taxonomy" id="2506605"/>
    <lineage>
        <taxon>Viruses</taxon>
        <taxon>Varidnaviria</taxon>
        <taxon>Bamfordvirae</taxon>
        <taxon>Nucleocytoviricota</taxon>
        <taxon>Megaviricetes</taxon>
        <taxon>Pimascovirales</taxon>
        <taxon>Pimascovirales incertae sedis</taxon>
        <taxon>Marseilleviridae</taxon>
    </lineage>
</organism>
<evidence type="ECO:0000256" key="3">
    <source>
        <dbReference type="ARBA" id="ARBA00022741"/>
    </source>
</evidence>
<evidence type="ECO:0000256" key="4">
    <source>
        <dbReference type="ARBA" id="ARBA00022777"/>
    </source>
</evidence>
<evidence type="ECO:0000256" key="1">
    <source>
        <dbReference type="ARBA" id="ARBA00022527"/>
    </source>
</evidence>
<keyword evidence="1 9" id="KW-0723">Serine/threonine-protein kinase</keyword>
<dbReference type="Gene3D" id="3.30.200.20">
    <property type="entry name" value="Phosphorylase Kinase, domain 1"/>
    <property type="match status" value="1"/>
</dbReference>